<feature type="domain" description="SWIM-type" evidence="7">
    <location>
        <begin position="659"/>
        <end position="691"/>
    </location>
</feature>
<feature type="compositionally biased region" description="Polar residues" evidence="5">
    <location>
        <begin position="758"/>
        <end position="777"/>
    </location>
</feature>
<keyword evidence="1" id="KW-0479">Metal-binding</keyword>
<dbReference type="Pfam" id="PF25464">
    <property type="entry name" value="DUF7900"/>
    <property type="match status" value="1"/>
</dbReference>
<name>A0A8S2A8B7_ARAAE</name>
<dbReference type="PANTHER" id="PTHR31973:SF187">
    <property type="entry name" value="MUTATOR TRANSPOSASE MUDRA PROTEIN"/>
    <property type="match status" value="1"/>
</dbReference>
<keyword evidence="6" id="KW-1133">Transmembrane helix</keyword>
<protein>
    <recommendedName>
        <fullName evidence="11">SWIM-type domain-containing protein</fullName>
    </recommendedName>
</protein>
<evidence type="ECO:0000256" key="2">
    <source>
        <dbReference type="ARBA" id="ARBA00022771"/>
    </source>
</evidence>
<dbReference type="GO" id="GO:0008270">
    <property type="term" value="F:zinc ion binding"/>
    <property type="evidence" value="ECO:0007669"/>
    <property type="project" value="UniProtKB-KW"/>
</dbReference>
<evidence type="ECO:0000259" key="8">
    <source>
        <dbReference type="PROSITE" id="PS51999"/>
    </source>
</evidence>
<evidence type="ECO:0000256" key="1">
    <source>
        <dbReference type="ARBA" id="ARBA00022723"/>
    </source>
</evidence>
<keyword evidence="10" id="KW-1185">Reference proteome</keyword>
<dbReference type="Pfam" id="PF04434">
    <property type="entry name" value="SWIM"/>
    <property type="match status" value="1"/>
</dbReference>
<reference evidence="9" key="1">
    <citation type="submission" date="2021-01" db="EMBL/GenBank/DDBJ databases">
        <authorList>
            <person name="Bezrukov I."/>
        </authorList>
    </citation>
    <scope>NUCLEOTIDE SEQUENCE</scope>
</reference>
<accession>A0A8S2A8B7</accession>
<dbReference type="Pfam" id="PF06839">
    <property type="entry name" value="Zn_ribbon_GRF"/>
    <property type="match status" value="1"/>
</dbReference>
<feature type="region of interest" description="Disordered" evidence="5">
    <location>
        <begin position="249"/>
        <end position="268"/>
    </location>
</feature>
<feature type="region of interest" description="Disordered" evidence="5">
    <location>
        <begin position="738"/>
        <end position="778"/>
    </location>
</feature>
<dbReference type="InterPro" id="IPR057222">
    <property type="entry name" value="DUF7900"/>
</dbReference>
<dbReference type="PROSITE" id="PS50966">
    <property type="entry name" value="ZF_SWIM"/>
    <property type="match status" value="1"/>
</dbReference>
<keyword evidence="2 4" id="KW-0863">Zinc-finger</keyword>
<dbReference type="AlphaFoldDB" id="A0A8S2A8B7"/>
<evidence type="ECO:0000313" key="10">
    <source>
        <dbReference type="Proteomes" id="UP000682877"/>
    </source>
</evidence>
<dbReference type="EMBL" id="LR999454">
    <property type="protein sequence ID" value="CAE6040647.1"/>
    <property type="molecule type" value="Genomic_DNA"/>
</dbReference>
<dbReference type="PANTHER" id="PTHR31973">
    <property type="entry name" value="POLYPROTEIN, PUTATIVE-RELATED"/>
    <property type="match status" value="1"/>
</dbReference>
<proteinExistence type="predicted"/>
<dbReference type="InterPro" id="IPR006564">
    <property type="entry name" value="Znf_PMZ"/>
</dbReference>
<dbReference type="Pfam" id="PF03108">
    <property type="entry name" value="DBD_Tnp_Mut"/>
    <property type="match status" value="1"/>
</dbReference>
<evidence type="ECO:0008006" key="11">
    <source>
        <dbReference type="Google" id="ProtNLM"/>
    </source>
</evidence>
<dbReference type="InterPro" id="IPR010666">
    <property type="entry name" value="Znf_GRF"/>
</dbReference>
<dbReference type="InterPro" id="IPR004332">
    <property type="entry name" value="Transposase_MuDR"/>
</dbReference>
<dbReference type="SMART" id="SM00575">
    <property type="entry name" value="ZnF_PMZ"/>
    <property type="match status" value="1"/>
</dbReference>
<sequence length="928" mass="104623">MDTTKDLLEGLVRVVLGMWNKDDDALWRFTPARDRDGKCIRFREGDGVIAAKQKVINDLSIDPTVEKVELTYEMPEWMDVDGSVKPVPIHIVTDDDMDLFLAMRVDIHDLKLYVVPMALNMALEIDGFKVVPIMDEYAFSQVMSKAEMDREKQRRADKEAIDNIICTQLPPEHVADSDDGVLGWVGHTYAAGGFATLASALRYYKEVTHAEHEKGSPVTVLNPECSSSADANDDRVTRLTRDLFTDFEKAASSNDENTQPQTAETGAEVQAAPTVDNALNGNQTTTNLAARPVPGMLRLLELPAHTFARDAAPVVDDTDPEDYEGDELFIGRVFKNRDDCRVKIAVHAINRKFSFKNERTTNDVFIVRCVSDTCPWRVYCVRLDETDYFEVRTAMLEHNCPVEVRSQYQRQATTSVISQIMKSKYTGAGMGPTPIGIRQALMDEYSVNVSYWKAWRARELAMEAAKGSTTGSYGILPTYLHMLAKANVGTVYPRAAHGACIVHLQRNVATKFKQRMLAPLIAKAARAYKKSTFAEYFEEIERVSPQCAEYLMAIGWEHWTRSHCYGERYNIMTSNVAESLNAVLKEARELPIVSTLEYIRGTLMTWFAKRRLKAAGHTMPLTPKVEEMILRNYERSTSYEVIRINSAQYEIKTTTGLSYVVDIQQKSCTCEEFTKLKIPCSHAIAAAMRCDMRVPDLAAPEYGSFFWSLAYNGSIHPVPDLCTLREVPDSIAMMTVLPPLTRRPPGRPKRSRYLSSGEYKSQEQSRASGSGSNSTGGEINVVRTVAGVQCFCGKEAQIRQSWTDANPGRRFYKCGDRWKSSCDYFRWRDLEKPYGWQKAALLEARDLIRSQAEELKQLREINDGERGEDNEDRGREATDVVEKLVKENEILRVTVQTLLGQSRARRDVTIISCIGFVCGVAAIFRAMK</sequence>
<keyword evidence="6" id="KW-0472">Membrane</keyword>
<dbReference type="Proteomes" id="UP000682877">
    <property type="component" value="Chromosome 4"/>
</dbReference>
<feature type="transmembrane region" description="Helical" evidence="6">
    <location>
        <begin position="908"/>
        <end position="927"/>
    </location>
</feature>
<gene>
    <name evidence="9" type="ORF">AARE701A_LOCUS11010</name>
</gene>
<feature type="domain" description="GRF-type" evidence="8">
    <location>
        <begin position="790"/>
        <end position="831"/>
    </location>
</feature>
<evidence type="ECO:0000256" key="5">
    <source>
        <dbReference type="SAM" id="MobiDB-lite"/>
    </source>
</evidence>
<feature type="compositionally biased region" description="Polar residues" evidence="5">
    <location>
        <begin position="251"/>
        <end position="264"/>
    </location>
</feature>
<evidence type="ECO:0000256" key="6">
    <source>
        <dbReference type="SAM" id="Phobius"/>
    </source>
</evidence>
<evidence type="ECO:0000259" key="7">
    <source>
        <dbReference type="PROSITE" id="PS50966"/>
    </source>
</evidence>
<organism evidence="9 10">
    <name type="scientific">Arabidopsis arenosa</name>
    <name type="common">Sand rock-cress</name>
    <name type="synonym">Cardaminopsis arenosa</name>
    <dbReference type="NCBI Taxonomy" id="38785"/>
    <lineage>
        <taxon>Eukaryota</taxon>
        <taxon>Viridiplantae</taxon>
        <taxon>Streptophyta</taxon>
        <taxon>Embryophyta</taxon>
        <taxon>Tracheophyta</taxon>
        <taxon>Spermatophyta</taxon>
        <taxon>Magnoliopsida</taxon>
        <taxon>eudicotyledons</taxon>
        <taxon>Gunneridae</taxon>
        <taxon>Pentapetalae</taxon>
        <taxon>rosids</taxon>
        <taxon>malvids</taxon>
        <taxon>Brassicales</taxon>
        <taxon>Brassicaceae</taxon>
        <taxon>Camelineae</taxon>
        <taxon>Arabidopsis</taxon>
    </lineage>
</organism>
<evidence type="ECO:0000256" key="3">
    <source>
        <dbReference type="ARBA" id="ARBA00022833"/>
    </source>
</evidence>
<dbReference type="PROSITE" id="PS51999">
    <property type="entry name" value="ZF_GRF"/>
    <property type="match status" value="1"/>
</dbReference>
<keyword evidence="3" id="KW-0862">Zinc</keyword>
<keyword evidence="6" id="KW-0812">Transmembrane</keyword>
<evidence type="ECO:0000313" key="9">
    <source>
        <dbReference type="EMBL" id="CAE6040647.1"/>
    </source>
</evidence>
<dbReference type="InterPro" id="IPR007527">
    <property type="entry name" value="Znf_SWIM"/>
</dbReference>
<evidence type="ECO:0000256" key="4">
    <source>
        <dbReference type="PROSITE-ProRule" id="PRU00325"/>
    </source>
</evidence>